<dbReference type="Proteomes" id="UP001055811">
    <property type="component" value="Linkage Group LG07"/>
</dbReference>
<keyword evidence="2" id="KW-1185">Reference proteome</keyword>
<accession>A0ACB9ALJ1</accession>
<evidence type="ECO:0000313" key="1">
    <source>
        <dbReference type="EMBL" id="KAI3710238.1"/>
    </source>
</evidence>
<protein>
    <submittedName>
        <fullName evidence="1">Uncharacterized protein</fullName>
    </submittedName>
</protein>
<gene>
    <name evidence="1" type="ORF">L2E82_40014</name>
</gene>
<reference evidence="2" key="1">
    <citation type="journal article" date="2022" name="Mol. Ecol. Resour.">
        <title>The genomes of chicory, endive, great burdock and yacon provide insights into Asteraceae palaeo-polyploidization history and plant inulin production.</title>
        <authorList>
            <person name="Fan W."/>
            <person name="Wang S."/>
            <person name="Wang H."/>
            <person name="Wang A."/>
            <person name="Jiang F."/>
            <person name="Liu H."/>
            <person name="Zhao H."/>
            <person name="Xu D."/>
            <person name="Zhang Y."/>
        </authorList>
    </citation>
    <scope>NUCLEOTIDE SEQUENCE [LARGE SCALE GENOMIC DNA]</scope>
    <source>
        <strain evidence="2">cv. Punajuju</strain>
    </source>
</reference>
<reference evidence="1 2" key="2">
    <citation type="journal article" date="2022" name="Mol. Ecol. Resour.">
        <title>The genomes of chicory, endive, great burdock and yacon provide insights into Asteraceae paleo-polyploidization history and plant inulin production.</title>
        <authorList>
            <person name="Fan W."/>
            <person name="Wang S."/>
            <person name="Wang H."/>
            <person name="Wang A."/>
            <person name="Jiang F."/>
            <person name="Liu H."/>
            <person name="Zhao H."/>
            <person name="Xu D."/>
            <person name="Zhang Y."/>
        </authorList>
    </citation>
    <scope>NUCLEOTIDE SEQUENCE [LARGE SCALE GENOMIC DNA]</scope>
    <source>
        <strain evidence="2">cv. Punajuju</strain>
        <tissue evidence="1">Leaves</tissue>
    </source>
</reference>
<name>A0ACB9ALJ1_CICIN</name>
<sequence>MIGTGLIPDEYSLSTIINACTGLQDITQGRKIHGYLIKHGYTSDPFSSNALVDMYSKVGDFQDAKTVFDHIPNPDIVSWNAIIAGCVLHEFFNLGLELFLRMKRSGITPNMFTFSSVLKACSGLGLQDLGQQFHSVLIKSEIELDPFLCCGLIDIYSKCGEMEDAKRVYNMMPQKELTALNALLSGLSQNGNDIEALTLFAKNRKEIGFNERTLLAILNCSSSMQDVYISEQIHGLSLKTGFHSDPFVINTLIDSYAKCGHVERAKLVFDESEIADLAAFTSMISAYSQSGQGEEAIKIYLKMQDLELKPDSFIFSSLLNVSAILSTYEQGKQIHVHILKSGLLSDTFTANSLVNMG</sequence>
<comment type="caution">
    <text evidence="1">The sequence shown here is derived from an EMBL/GenBank/DDBJ whole genome shotgun (WGS) entry which is preliminary data.</text>
</comment>
<organism evidence="1 2">
    <name type="scientific">Cichorium intybus</name>
    <name type="common">Chicory</name>
    <dbReference type="NCBI Taxonomy" id="13427"/>
    <lineage>
        <taxon>Eukaryota</taxon>
        <taxon>Viridiplantae</taxon>
        <taxon>Streptophyta</taxon>
        <taxon>Embryophyta</taxon>
        <taxon>Tracheophyta</taxon>
        <taxon>Spermatophyta</taxon>
        <taxon>Magnoliopsida</taxon>
        <taxon>eudicotyledons</taxon>
        <taxon>Gunneridae</taxon>
        <taxon>Pentapetalae</taxon>
        <taxon>asterids</taxon>
        <taxon>campanulids</taxon>
        <taxon>Asterales</taxon>
        <taxon>Asteraceae</taxon>
        <taxon>Cichorioideae</taxon>
        <taxon>Cichorieae</taxon>
        <taxon>Cichoriinae</taxon>
        <taxon>Cichorium</taxon>
    </lineage>
</organism>
<dbReference type="EMBL" id="CM042015">
    <property type="protein sequence ID" value="KAI3710238.1"/>
    <property type="molecule type" value="Genomic_DNA"/>
</dbReference>
<proteinExistence type="predicted"/>
<evidence type="ECO:0000313" key="2">
    <source>
        <dbReference type="Proteomes" id="UP001055811"/>
    </source>
</evidence>